<evidence type="ECO:0000256" key="3">
    <source>
        <dbReference type="ARBA" id="ARBA00023004"/>
    </source>
</evidence>
<dbReference type="PROSITE" id="PS51379">
    <property type="entry name" value="4FE4S_FER_2"/>
    <property type="match status" value="4"/>
</dbReference>
<dbReference type="InterPro" id="IPR050572">
    <property type="entry name" value="Fe-S_Ferredoxin"/>
</dbReference>
<comment type="caution">
    <text evidence="6">The sequence shown here is derived from an EMBL/GenBank/DDBJ whole genome shotgun (WGS) entry which is preliminary data.</text>
</comment>
<feature type="domain" description="4Fe-4S ferredoxin-type" evidence="5">
    <location>
        <begin position="212"/>
        <end position="246"/>
    </location>
</feature>
<accession>A0A1Q5Q3X5</accession>
<proteinExistence type="predicted"/>
<dbReference type="PANTHER" id="PTHR43687:SF1">
    <property type="entry name" value="FERREDOXIN III"/>
    <property type="match status" value="1"/>
</dbReference>
<feature type="domain" description="4Fe-4S ferredoxin-type" evidence="5">
    <location>
        <begin position="43"/>
        <end position="72"/>
    </location>
</feature>
<dbReference type="AlphaFoldDB" id="A0A1Q5Q3X5"/>
<dbReference type="PROSITE" id="PS00198">
    <property type="entry name" value="4FE4S_FER_1"/>
    <property type="match status" value="3"/>
</dbReference>
<dbReference type="PANTHER" id="PTHR43687">
    <property type="entry name" value="ADENYLYLSULFATE REDUCTASE, BETA SUBUNIT"/>
    <property type="match status" value="1"/>
</dbReference>
<sequence>MSTSSRLNPPALIDTAACVRSNDWACAACAATCPNDAIELTEGGARVSVADCTGCGACVTACPASAISAETVRIQRADGACYLACHEAGGASPCLAGLEPEDVLASLQAGDSRIDLYTGQCDTCPVAPESRVAESVDALRAAAQVSGLGLPVTRFSDRPAPSATRQVAIDRRQLFAVLPPDAPAATGNRGAPQVRESFIAALGHRSWHPLYPRPRVCEDASGRSTCTGCRACVSACPTRALSALDVGASFSLSVEPSDCVGCGICVETCPVDALSLVCDFAPPPPVITQVFAAHCERCNRPLYPGETTLCTSCDSRAAIAADVWSQLDG</sequence>
<keyword evidence="4" id="KW-0411">Iron-sulfur</keyword>
<dbReference type="SUPFAM" id="SSF54862">
    <property type="entry name" value="4Fe-4S ferredoxins"/>
    <property type="match status" value="1"/>
</dbReference>
<keyword evidence="7" id="KW-1185">Reference proteome</keyword>
<keyword evidence="2" id="KW-0479">Metal-binding</keyword>
<keyword evidence="3" id="KW-0408">Iron</keyword>
<dbReference type="OrthoDB" id="9803192at2"/>
<dbReference type="GO" id="GO:0051539">
    <property type="term" value="F:4 iron, 4 sulfur cluster binding"/>
    <property type="evidence" value="ECO:0007669"/>
    <property type="project" value="UniProtKB-KW"/>
</dbReference>
<name>A0A1Q5Q3X5_9ACTO</name>
<gene>
    <name evidence="6" type="ORF">BSZ39_04295</name>
</gene>
<evidence type="ECO:0000259" key="5">
    <source>
        <dbReference type="PROSITE" id="PS51379"/>
    </source>
</evidence>
<dbReference type="Proteomes" id="UP000185628">
    <property type="component" value="Unassembled WGS sequence"/>
</dbReference>
<evidence type="ECO:0000313" key="7">
    <source>
        <dbReference type="Proteomes" id="UP000185628"/>
    </source>
</evidence>
<reference evidence="7" key="1">
    <citation type="submission" date="2016-12" db="EMBL/GenBank/DDBJ databases">
        <authorList>
            <person name="Meng X."/>
        </authorList>
    </citation>
    <scope>NUCLEOTIDE SEQUENCE [LARGE SCALE GENOMIC DNA]</scope>
    <source>
        <strain evidence="7">DSM 19116</strain>
    </source>
</reference>
<dbReference type="Gene3D" id="3.30.70.20">
    <property type="match status" value="2"/>
</dbReference>
<organism evidence="6 7">
    <name type="scientific">Bowdeniella nasicola</name>
    <dbReference type="NCBI Taxonomy" id="208480"/>
    <lineage>
        <taxon>Bacteria</taxon>
        <taxon>Bacillati</taxon>
        <taxon>Actinomycetota</taxon>
        <taxon>Actinomycetes</taxon>
        <taxon>Actinomycetales</taxon>
        <taxon>Actinomycetaceae</taxon>
        <taxon>Bowdeniella</taxon>
    </lineage>
</organism>
<evidence type="ECO:0000256" key="4">
    <source>
        <dbReference type="ARBA" id="ARBA00023014"/>
    </source>
</evidence>
<dbReference type="RefSeq" id="WP_073716152.1">
    <property type="nucleotide sequence ID" value="NZ_MQVR01000017.1"/>
</dbReference>
<protein>
    <recommendedName>
        <fullName evidence="5">4Fe-4S ferredoxin-type domain-containing protein</fullName>
    </recommendedName>
</protein>
<evidence type="ECO:0000256" key="1">
    <source>
        <dbReference type="ARBA" id="ARBA00022485"/>
    </source>
</evidence>
<dbReference type="EMBL" id="MQVR01000017">
    <property type="protein sequence ID" value="OKL54382.1"/>
    <property type="molecule type" value="Genomic_DNA"/>
</dbReference>
<dbReference type="GO" id="GO:0046872">
    <property type="term" value="F:metal ion binding"/>
    <property type="evidence" value="ECO:0007669"/>
    <property type="project" value="UniProtKB-KW"/>
</dbReference>
<dbReference type="InterPro" id="IPR017900">
    <property type="entry name" value="4Fe4S_Fe_S_CS"/>
</dbReference>
<dbReference type="Pfam" id="PF12838">
    <property type="entry name" value="Fer4_7"/>
    <property type="match status" value="2"/>
</dbReference>
<evidence type="ECO:0000256" key="2">
    <source>
        <dbReference type="ARBA" id="ARBA00022723"/>
    </source>
</evidence>
<keyword evidence="1" id="KW-0004">4Fe-4S</keyword>
<feature type="domain" description="4Fe-4S ferredoxin-type" evidence="5">
    <location>
        <begin position="9"/>
        <end position="42"/>
    </location>
</feature>
<evidence type="ECO:0000313" key="6">
    <source>
        <dbReference type="EMBL" id="OKL54382.1"/>
    </source>
</evidence>
<dbReference type="InterPro" id="IPR017896">
    <property type="entry name" value="4Fe4S_Fe-S-bd"/>
</dbReference>
<feature type="domain" description="4Fe-4S ferredoxin-type" evidence="5">
    <location>
        <begin position="250"/>
        <end position="279"/>
    </location>
</feature>